<dbReference type="EMBL" id="FNYR01000005">
    <property type="protein sequence ID" value="SEI66212.1"/>
    <property type="molecule type" value="Genomic_DNA"/>
</dbReference>
<gene>
    <name evidence="2" type="ORF">SAMN05444271_10541</name>
</gene>
<feature type="region of interest" description="Disordered" evidence="1">
    <location>
        <begin position="1"/>
        <end position="20"/>
    </location>
</feature>
<accession>A0A1H6SRK2</accession>
<evidence type="ECO:0000313" key="3">
    <source>
        <dbReference type="Proteomes" id="UP000198888"/>
    </source>
</evidence>
<reference evidence="2 3" key="1">
    <citation type="submission" date="2016-10" db="EMBL/GenBank/DDBJ databases">
        <authorList>
            <person name="de Groot N.N."/>
        </authorList>
    </citation>
    <scope>NUCLEOTIDE SEQUENCE [LARGE SCALE GENOMIC DNA]</scope>
    <source>
        <strain evidence="2 3">DSM 22187</strain>
    </source>
</reference>
<evidence type="ECO:0000313" key="2">
    <source>
        <dbReference type="EMBL" id="SEI66212.1"/>
    </source>
</evidence>
<dbReference type="AlphaFoldDB" id="A0A1H6SRK2"/>
<proteinExistence type="predicted"/>
<name>A0A1H6SRK2_9EURY</name>
<dbReference type="KEGG" id="hae:halTADL_3246"/>
<dbReference type="Proteomes" id="UP000198888">
    <property type="component" value="Unassembled WGS sequence"/>
</dbReference>
<organism evidence="2 3">
    <name type="scientific">Halohasta litchfieldiae</name>
    <dbReference type="NCBI Taxonomy" id="1073996"/>
    <lineage>
        <taxon>Archaea</taxon>
        <taxon>Methanobacteriati</taxon>
        <taxon>Methanobacteriota</taxon>
        <taxon>Stenosarchaea group</taxon>
        <taxon>Halobacteria</taxon>
        <taxon>Halobacteriales</taxon>
        <taxon>Haloferacaceae</taxon>
        <taxon>Halohasta</taxon>
    </lineage>
</organism>
<dbReference type="RefSeq" id="WP_089671340.1">
    <property type="nucleotide sequence ID" value="NZ_CP024845.1"/>
</dbReference>
<keyword evidence="3" id="KW-1185">Reference proteome</keyword>
<dbReference type="STRING" id="1073996.SAMN05444271_10541"/>
<sequence>MTTTDEPREASDEQRGVADKHRGLLIEAELTVDLPNSVLELHTEHDTLYVEAKSFAALRKLRATAQSEAVDWLRQLGLGSPLRIETPVLVRVQGVPVARYDPSQPPGRLADLFGISPFRIDLSGVVQAGIRRRRG</sequence>
<dbReference type="GeneID" id="35004012"/>
<evidence type="ECO:0000256" key="1">
    <source>
        <dbReference type="SAM" id="MobiDB-lite"/>
    </source>
</evidence>
<accession>A0A2H4Q6F0</accession>
<protein>
    <submittedName>
        <fullName evidence="2">Uncharacterized protein</fullName>
    </submittedName>
</protein>